<proteinExistence type="predicted"/>
<evidence type="ECO:0000313" key="1">
    <source>
        <dbReference type="EMBL" id="MBA5686975.1"/>
    </source>
</evidence>
<reference evidence="1 2" key="1">
    <citation type="submission" date="2020-07" db="EMBL/GenBank/DDBJ databases">
        <title>Novel species isolated from subtropical streams in China.</title>
        <authorList>
            <person name="Lu H."/>
        </authorList>
    </citation>
    <scope>NUCLEOTIDE SEQUENCE [LARGE SCALE GENOMIC DNA]</scope>
    <source>
        <strain evidence="1 2">LX47W</strain>
    </source>
</reference>
<accession>A0A7W2F8D8</accession>
<evidence type="ECO:0000313" key="2">
    <source>
        <dbReference type="Proteomes" id="UP000573499"/>
    </source>
</evidence>
<comment type="caution">
    <text evidence="1">The sequence shown here is derived from an EMBL/GenBank/DDBJ whole genome shotgun (WGS) entry which is preliminary data.</text>
</comment>
<keyword evidence="2" id="KW-1185">Reference proteome</keyword>
<name>A0A7W2F8D8_9BURK</name>
<organism evidence="1 2">
    <name type="scientific">Rugamonas apoptosis</name>
    <dbReference type="NCBI Taxonomy" id="2758570"/>
    <lineage>
        <taxon>Bacteria</taxon>
        <taxon>Pseudomonadati</taxon>
        <taxon>Pseudomonadota</taxon>
        <taxon>Betaproteobacteria</taxon>
        <taxon>Burkholderiales</taxon>
        <taxon>Oxalobacteraceae</taxon>
        <taxon>Telluria group</taxon>
        <taxon>Rugamonas</taxon>
    </lineage>
</organism>
<dbReference type="AlphaFoldDB" id="A0A7W2F8D8"/>
<sequence length="82" mass="8629">MQNVPKLQIAASVAIPPALAAVAQGRDHIKTSEFAHAVSLATQTILKNHCLTGECYGIRPVKRGKFLLWPVAGIAQVLNGGA</sequence>
<gene>
    <name evidence="1" type="ORF">H3H39_07890</name>
</gene>
<dbReference type="EMBL" id="JACEZU010000003">
    <property type="protein sequence ID" value="MBA5686975.1"/>
    <property type="molecule type" value="Genomic_DNA"/>
</dbReference>
<dbReference type="Proteomes" id="UP000573499">
    <property type="component" value="Unassembled WGS sequence"/>
</dbReference>
<protein>
    <submittedName>
        <fullName evidence="1">Uncharacterized protein</fullName>
    </submittedName>
</protein>